<evidence type="ECO:0000313" key="2">
    <source>
        <dbReference type="EMBL" id="MCQ9304957.1"/>
    </source>
</evidence>
<keyword evidence="1" id="KW-0472">Membrane</keyword>
<evidence type="ECO:0000256" key="1">
    <source>
        <dbReference type="SAM" id="Phobius"/>
    </source>
</evidence>
<organism evidence="2 3">
    <name type="scientific">Mammaliicoccus sciuri</name>
    <name type="common">Staphylococcus sciuri</name>
    <dbReference type="NCBI Taxonomy" id="1296"/>
    <lineage>
        <taxon>Bacteria</taxon>
        <taxon>Bacillati</taxon>
        <taxon>Bacillota</taxon>
        <taxon>Bacilli</taxon>
        <taxon>Bacillales</taxon>
        <taxon>Staphylococcaceae</taxon>
        <taxon>Mammaliicoccus</taxon>
    </lineage>
</organism>
<sequence length="249" mass="29366">MKKKVLNMNLKGIIIYILKVLIKALAITILYVFFNILIKEIISTKNAGLIIDTLMLLITIISIVWAIISVYINNKNLENMKRINKIEGVRPKFSIDPVVVEDRRAFIKVIFYSPEETLIDKVNVYHVEINKEKNEIIRRKELNVISFLEEKDCNDESYITTNMRTNEAYYINTKEDNPIKNIYNNDIDYYLFIEAETYFGEQIKFLFGYNTNDYYVGLNSKSLNKRLRKNLEHSFYNEFVGIKILTDLI</sequence>
<keyword evidence="1" id="KW-0812">Transmembrane</keyword>
<comment type="caution">
    <text evidence="2">The sequence shown here is derived from an EMBL/GenBank/DDBJ whole genome shotgun (WGS) entry which is preliminary data.</text>
</comment>
<feature type="transmembrane region" description="Helical" evidence="1">
    <location>
        <begin position="12"/>
        <end position="34"/>
    </location>
</feature>
<dbReference type="Proteomes" id="UP001204068">
    <property type="component" value="Unassembled WGS sequence"/>
</dbReference>
<evidence type="ECO:0008006" key="4">
    <source>
        <dbReference type="Google" id="ProtNLM"/>
    </source>
</evidence>
<dbReference type="EMBL" id="JANILD010000009">
    <property type="protein sequence ID" value="MCQ9304957.1"/>
    <property type="molecule type" value="Genomic_DNA"/>
</dbReference>
<gene>
    <name evidence="2" type="ORF">NQ032_15205</name>
</gene>
<feature type="transmembrane region" description="Helical" evidence="1">
    <location>
        <begin position="54"/>
        <end position="72"/>
    </location>
</feature>
<evidence type="ECO:0000313" key="3">
    <source>
        <dbReference type="Proteomes" id="UP001204068"/>
    </source>
</evidence>
<protein>
    <recommendedName>
        <fullName evidence="4">SMODS-associated NUDIX domain-containing protein</fullName>
    </recommendedName>
</protein>
<keyword evidence="1" id="KW-1133">Transmembrane helix</keyword>
<reference evidence="2" key="1">
    <citation type="submission" date="2022-07" db="EMBL/GenBank/DDBJ databases">
        <title>Bacterial species isolated from the porcine tonsil microbiota.</title>
        <authorList>
            <person name="Oliveira I.M.F."/>
        </authorList>
    </citation>
    <scope>NUCLEOTIDE SEQUENCE</scope>
    <source>
        <strain evidence="2">8QC2O2</strain>
    </source>
</reference>
<accession>A0AAW5LPL6</accession>
<name>A0AAW5LPL6_MAMSC</name>
<proteinExistence type="predicted"/>
<dbReference type="AlphaFoldDB" id="A0AAW5LPL6"/>